<comment type="function">
    <text evidence="6">Specifically methylates the N7 position of guanine in position 527 of 16S rRNA.</text>
</comment>
<comment type="similarity">
    <text evidence="6">Belongs to the methyltransferase superfamily. RNA methyltransferase RsmG family.</text>
</comment>
<dbReference type="NCBIfam" id="TIGR00138">
    <property type="entry name" value="rsmG_gidB"/>
    <property type="match status" value="1"/>
</dbReference>
<dbReference type="GO" id="GO:0032259">
    <property type="term" value="P:methylation"/>
    <property type="evidence" value="ECO:0007669"/>
    <property type="project" value="UniProtKB-KW"/>
</dbReference>
<evidence type="ECO:0000313" key="8">
    <source>
        <dbReference type="Proteomes" id="UP001595420"/>
    </source>
</evidence>
<feature type="binding site" evidence="6">
    <location>
        <position position="82"/>
    </location>
    <ligand>
        <name>S-adenosyl-L-methionine</name>
        <dbReference type="ChEBI" id="CHEBI:59789"/>
    </ligand>
</feature>
<feature type="binding site" evidence="6">
    <location>
        <position position="141"/>
    </location>
    <ligand>
        <name>S-adenosyl-L-methionine</name>
        <dbReference type="ChEBI" id="CHEBI:59789"/>
    </ligand>
</feature>
<keyword evidence="5 6" id="KW-0949">S-adenosyl-L-methionine</keyword>
<feature type="binding site" evidence="6">
    <location>
        <position position="77"/>
    </location>
    <ligand>
        <name>S-adenosyl-L-methionine</name>
        <dbReference type="ChEBI" id="CHEBI:59789"/>
    </ligand>
</feature>
<comment type="catalytic activity">
    <reaction evidence="6">
        <text>guanosine(527) in 16S rRNA + S-adenosyl-L-methionine = N(7)-methylguanosine(527) in 16S rRNA + S-adenosyl-L-homocysteine</text>
        <dbReference type="Rhea" id="RHEA:42732"/>
        <dbReference type="Rhea" id="RHEA-COMP:10209"/>
        <dbReference type="Rhea" id="RHEA-COMP:10210"/>
        <dbReference type="ChEBI" id="CHEBI:57856"/>
        <dbReference type="ChEBI" id="CHEBI:59789"/>
        <dbReference type="ChEBI" id="CHEBI:74269"/>
        <dbReference type="ChEBI" id="CHEBI:74480"/>
        <dbReference type="EC" id="2.1.1.170"/>
    </reaction>
</comment>
<dbReference type="InterPro" id="IPR029063">
    <property type="entry name" value="SAM-dependent_MTases_sf"/>
</dbReference>
<dbReference type="PANTHER" id="PTHR31760:SF0">
    <property type="entry name" value="S-ADENOSYL-L-METHIONINE-DEPENDENT METHYLTRANSFERASES SUPERFAMILY PROTEIN"/>
    <property type="match status" value="1"/>
</dbReference>
<dbReference type="InterPro" id="IPR003682">
    <property type="entry name" value="rRNA_ssu_MeTfrase_G"/>
</dbReference>
<dbReference type="EMBL" id="JBHRSB010000001">
    <property type="protein sequence ID" value="MFC2998967.1"/>
    <property type="molecule type" value="Genomic_DNA"/>
</dbReference>
<name>A0ABV7BMZ4_9PROT</name>
<gene>
    <name evidence="6 7" type="primary">rsmG</name>
    <name evidence="7" type="ORF">ACFOD3_03620</name>
</gene>
<evidence type="ECO:0000256" key="3">
    <source>
        <dbReference type="ARBA" id="ARBA00022603"/>
    </source>
</evidence>
<reference evidence="8" key="1">
    <citation type="journal article" date="2019" name="Int. J. Syst. Evol. Microbiol.">
        <title>The Global Catalogue of Microorganisms (GCM) 10K type strain sequencing project: providing services to taxonomists for standard genome sequencing and annotation.</title>
        <authorList>
            <consortium name="The Broad Institute Genomics Platform"/>
            <consortium name="The Broad Institute Genome Sequencing Center for Infectious Disease"/>
            <person name="Wu L."/>
            <person name="Ma J."/>
        </authorList>
    </citation>
    <scope>NUCLEOTIDE SEQUENCE [LARGE SCALE GENOMIC DNA]</scope>
    <source>
        <strain evidence="8">CGMCC 1.16855</strain>
    </source>
</reference>
<comment type="caution">
    <text evidence="7">The sequence shown here is derived from an EMBL/GenBank/DDBJ whole genome shotgun (WGS) entry which is preliminary data.</text>
</comment>
<proteinExistence type="inferred from homology"/>
<dbReference type="EC" id="2.1.1.170" evidence="6"/>
<dbReference type="Gene3D" id="3.40.50.150">
    <property type="entry name" value="Vaccinia Virus protein VP39"/>
    <property type="match status" value="1"/>
</dbReference>
<feature type="binding site" evidence="6">
    <location>
        <begin position="127"/>
        <end position="128"/>
    </location>
    <ligand>
        <name>S-adenosyl-L-methionine</name>
        <dbReference type="ChEBI" id="CHEBI:59789"/>
    </ligand>
</feature>
<accession>A0ABV7BMZ4</accession>
<evidence type="ECO:0000256" key="2">
    <source>
        <dbReference type="ARBA" id="ARBA00022552"/>
    </source>
</evidence>
<evidence type="ECO:0000256" key="5">
    <source>
        <dbReference type="ARBA" id="ARBA00022691"/>
    </source>
</evidence>
<dbReference type="PIRSF" id="PIRSF003078">
    <property type="entry name" value="GidB"/>
    <property type="match status" value="1"/>
</dbReference>
<dbReference type="Pfam" id="PF02527">
    <property type="entry name" value="GidB"/>
    <property type="match status" value="1"/>
</dbReference>
<comment type="caution">
    <text evidence="6">Lacks conserved residue(s) required for the propagation of feature annotation.</text>
</comment>
<evidence type="ECO:0000256" key="6">
    <source>
        <dbReference type="HAMAP-Rule" id="MF_00074"/>
    </source>
</evidence>
<keyword evidence="8" id="KW-1185">Reference proteome</keyword>
<evidence type="ECO:0000313" key="7">
    <source>
        <dbReference type="EMBL" id="MFC2998967.1"/>
    </source>
</evidence>
<evidence type="ECO:0000256" key="4">
    <source>
        <dbReference type="ARBA" id="ARBA00022679"/>
    </source>
</evidence>
<dbReference type="HAMAP" id="MF_00074">
    <property type="entry name" value="16SrRNA_methyltr_G"/>
    <property type="match status" value="1"/>
</dbReference>
<sequence length="212" mass="22903">MKHPPALSPHNIPDPTPLDDAARARLEAYVELLLRWNSRINLVGRATVEQLRQRHIADCLQLAPLLPPSEGPLGDLGSGAGLPGLVLAIVTGRPTHLVESDRRKAAFLTEATAQLGLAGVTIHPTRIETARLPPLAVLTARALAPLDALLAHAARLLAPNGVALFPKGRTAEAELAEAQAHWSFTLHRFPSRTDPEATIFRLTDIRHVQPQD</sequence>
<dbReference type="SUPFAM" id="SSF53335">
    <property type="entry name" value="S-adenosyl-L-methionine-dependent methyltransferases"/>
    <property type="match status" value="1"/>
</dbReference>
<organism evidence="7 8">
    <name type="scientific">Falsiroseomonas tokyonensis</name>
    <dbReference type="NCBI Taxonomy" id="430521"/>
    <lineage>
        <taxon>Bacteria</taxon>
        <taxon>Pseudomonadati</taxon>
        <taxon>Pseudomonadota</taxon>
        <taxon>Alphaproteobacteria</taxon>
        <taxon>Acetobacterales</taxon>
        <taxon>Roseomonadaceae</taxon>
        <taxon>Falsiroseomonas</taxon>
    </lineage>
</organism>
<keyword evidence="2 6" id="KW-0698">rRNA processing</keyword>
<keyword evidence="1 6" id="KW-0963">Cytoplasm</keyword>
<dbReference type="GO" id="GO:0008168">
    <property type="term" value="F:methyltransferase activity"/>
    <property type="evidence" value="ECO:0007669"/>
    <property type="project" value="UniProtKB-KW"/>
</dbReference>
<dbReference type="PANTHER" id="PTHR31760">
    <property type="entry name" value="S-ADENOSYL-L-METHIONINE-DEPENDENT METHYLTRANSFERASES SUPERFAMILY PROTEIN"/>
    <property type="match status" value="1"/>
</dbReference>
<evidence type="ECO:0000256" key="1">
    <source>
        <dbReference type="ARBA" id="ARBA00022490"/>
    </source>
</evidence>
<dbReference type="Proteomes" id="UP001595420">
    <property type="component" value="Unassembled WGS sequence"/>
</dbReference>
<comment type="subcellular location">
    <subcellularLocation>
        <location evidence="6">Cytoplasm</location>
    </subcellularLocation>
</comment>
<keyword evidence="3 6" id="KW-0489">Methyltransferase</keyword>
<protein>
    <recommendedName>
        <fullName evidence="6">Ribosomal RNA small subunit methyltransferase G</fullName>
        <ecNumber evidence="6">2.1.1.170</ecNumber>
    </recommendedName>
    <alternativeName>
        <fullName evidence="6">16S rRNA 7-methylguanosine methyltransferase</fullName>
        <shortName evidence="6">16S rRNA m7G methyltransferase</shortName>
    </alternativeName>
</protein>
<keyword evidence="4 6" id="KW-0808">Transferase</keyword>
<dbReference type="RefSeq" id="WP_343215143.1">
    <property type="nucleotide sequence ID" value="NZ_JAFNJS010000001.1"/>
</dbReference>